<proteinExistence type="predicted"/>
<protein>
    <submittedName>
        <fullName evidence="1">Uncharacterized protein</fullName>
    </submittedName>
</protein>
<dbReference type="EMBL" id="FOQH01000002">
    <property type="protein sequence ID" value="SFH77445.1"/>
    <property type="molecule type" value="Genomic_DNA"/>
</dbReference>
<dbReference type="Proteomes" id="UP000199377">
    <property type="component" value="Unassembled WGS sequence"/>
</dbReference>
<dbReference type="AlphaFoldDB" id="A0A1I3CSF4"/>
<name>A0A1I3CSF4_9RHOB</name>
<dbReference type="OrthoDB" id="894286at2"/>
<gene>
    <name evidence="1" type="ORF">SAMN05216258_102185</name>
</gene>
<evidence type="ECO:0000313" key="1">
    <source>
        <dbReference type="EMBL" id="SFH77445.1"/>
    </source>
</evidence>
<evidence type="ECO:0000313" key="2">
    <source>
        <dbReference type="Proteomes" id="UP000199377"/>
    </source>
</evidence>
<dbReference type="RefSeq" id="WP_092858049.1">
    <property type="nucleotide sequence ID" value="NZ_FOQH01000002.1"/>
</dbReference>
<dbReference type="STRING" id="1114924.SAMN05216258_102185"/>
<sequence>MSSPLANRVDPSGVIQAVPVRGTLMGNRGGRIHLPADPASGEGPRLGPRRWASRQWICCVLAFKGRRRQVMGAGYTELFFLDEATALAAGHRPCFECRRAEAAAFAEAWARAHALPARPRAPEMDRVLHAQRLGTRLRSPARSLPDGAMVLIDGAPALTLAGALRPWGWEGYAAPRPLPRGEVEILTPPAIVRTLAAGYRPRLHPSLA</sequence>
<organism evidence="1 2">
    <name type="scientific">Albimonas pacifica</name>
    <dbReference type="NCBI Taxonomy" id="1114924"/>
    <lineage>
        <taxon>Bacteria</taxon>
        <taxon>Pseudomonadati</taxon>
        <taxon>Pseudomonadota</taxon>
        <taxon>Alphaproteobacteria</taxon>
        <taxon>Rhodobacterales</taxon>
        <taxon>Paracoccaceae</taxon>
        <taxon>Albimonas</taxon>
    </lineage>
</organism>
<reference evidence="1 2" key="1">
    <citation type="submission" date="2016-10" db="EMBL/GenBank/DDBJ databases">
        <authorList>
            <person name="de Groot N.N."/>
        </authorList>
    </citation>
    <scope>NUCLEOTIDE SEQUENCE [LARGE SCALE GENOMIC DNA]</scope>
    <source>
        <strain evidence="1 2">CGMCC 1.11030</strain>
    </source>
</reference>
<accession>A0A1I3CSF4</accession>
<keyword evidence="2" id="KW-1185">Reference proteome</keyword>